<organism evidence="6 7">
    <name type="scientific">Saccharothrix carnea</name>
    <dbReference type="NCBI Taxonomy" id="1280637"/>
    <lineage>
        <taxon>Bacteria</taxon>
        <taxon>Bacillati</taxon>
        <taxon>Actinomycetota</taxon>
        <taxon>Actinomycetes</taxon>
        <taxon>Pseudonocardiales</taxon>
        <taxon>Pseudonocardiaceae</taxon>
        <taxon>Saccharothrix</taxon>
    </lineage>
</organism>
<proteinExistence type="inferred from homology"/>
<dbReference type="PROSITE" id="PS00135">
    <property type="entry name" value="TRYPSIN_SER"/>
    <property type="match status" value="1"/>
</dbReference>
<dbReference type="SMART" id="SM00020">
    <property type="entry name" value="Tryp_SPc"/>
    <property type="match status" value="1"/>
</dbReference>
<keyword evidence="4" id="KW-0732">Signal</keyword>
<protein>
    <submittedName>
        <fullName evidence="6">Trypsin</fullName>
    </submittedName>
</protein>
<dbReference type="AlphaFoldDB" id="A0A2P8II37"/>
<dbReference type="GO" id="GO:0006508">
    <property type="term" value="P:proteolysis"/>
    <property type="evidence" value="ECO:0007669"/>
    <property type="project" value="UniProtKB-KW"/>
</dbReference>
<keyword evidence="3" id="KW-0378">Hydrolase</keyword>
<dbReference type="Gene3D" id="2.40.10.10">
    <property type="entry name" value="Trypsin-like serine proteases"/>
    <property type="match status" value="1"/>
</dbReference>
<evidence type="ECO:0000256" key="1">
    <source>
        <dbReference type="ARBA" id="ARBA00007664"/>
    </source>
</evidence>
<feature type="domain" description="Peptidase S1" evidence="5">
    <location>
        <begin position="41"/>
        <end position="263"/>
    </location>
</feature>
<dbReference type="InterPro" id="IPR033116">
    <property type="entry name" value="TRYPSIN_SER"/>
</dbReference>
<name>A0A2P8II37_SACCR</name>
<keyword evidence="3" id="KW-0720">Serine protease</keyword>
<dbReference type="InterPro" id="IPR001254">
    <property type="entry name" value="Trypsin_dom"/>
</dbReference>
<comment type="similarity">
    <text evidence="1">Belongs to the peptidase S1 family.</text>
</comment>
<dbReference type="PROSITE" id="PS00134">
    <property type="entry name" value="TRYPSIN_HIS"/>
    <property type="match status" value="1"/>
</dbReference>
<dbReference type="Proteomes" id="UP000241118">
    <property type="component" value="Unassembled WGS sequence"/>
</dbReference>
<dbReference type="FunFam" id="2.40.10.10:FF:000002">
    <property type="entry name" value="Transmembrane protease serine"/>
    <property type="match status" value="1"/>
</dbReference>
<feature type="chain" id="PRO_5015156614" evidence="4">
    <location>
        <begin position="30"/>
        <end position="263"/>
    </location>
</feature>
<evidence type="ECO:0000259" key="5">
    <source>
        <dbReference type="PROSITE" id="PS50240"/>
    </source>
</evidence>
<evidence type="ECO:0000313" key="7">
    <source>
        <dbReference type="Proteomes" id="UP000241118"/>
    </source>
</evidence>
<dbReference type="InterPro" id="IPR001314">
    <property type="entry name" value="Peptidase_S1A"/>
</dbReference>
<dbReference type="CDD" id="cd00190">
    <property type="entry name" value="Tryp_SPc"/>
    <property type="match status" value="1"/>
</dbReference>
<keyword evidence="3" id="KW-0645">Protease</keyword>
<gene>
    <name evidence="6" type="ORF">B0I31_101346</name>
</gene>
<dbReference type="InterPro" id="IPR009003">
    <property type="entry name" value="Peptidase_S1_PA"/>
</dbReference>
<dbReference type="InterPro" id="IPR050430">
    <property type="entry name" value="Peptidase_S1"/>
</dbReference>
<keyword evidence="2" id="KW-1015">Disulfide bond</keyword>
<dbReference type="OrthoDB" id="1496095at2"/>
<keyword evidence="7" id="KW-1185">Reference proteome</keyword>
<evidence type="ECO:0000256" key="2">
    <source>
        <dbReference type="ARBA" id="ARBA00023157"/>
    </source>
</evidence>
<dbReference type="InterPro" id="IPR043504">
    <property type="entry name" value="Peptidase_S1_PA_chymotrypsin"/>
</dbReference>
<dbReference type="InterPro" id="IPR018114">
    <property type="entry name" value="TRYPSIN_HIS"/>
</dbReference>
<evidence type="ECO:0000256" key="3">
    <source>
        <dbReference type="RuleBase" id="RU363034"/>
    </source>
</evidence>
<evidence type="ECO:0000313" key="6">
    <source>
        <dbReference type="EMBL" id="PSL58130.1"/>
    </source>
</evidence>
<dbReference type="Pfam" id="PF00089">
    <property type="entry name" value="Trypsin"/>
    <property type="match status" value="1"/>
</dbReference>
<reference evidence="6 7" key="1">
    <citation type="submission" date="2018-03" db="EMBL/GenBank/DDBJ databases">
        <title>Genomic Encyclopedia of Type Strains, Phase III (KMG-III): the genomes of soil and plant-associated and newly described type strains.</title>
        <authorList>
            <person name="Whitman W."/>
        </authorList>
    </citation>
    <scope>NUCLEOTIDE SEQUENCE [LARGE SCALE GENOMIC DNA]</scope>
    <source>
        <strain evidence="6 7">CGMCC 4.7097</strain>
    </source>
</reference>
<dbReference type="RefSeq" id="WP_106613492.1">
    <property type="nucleotide sequence ID" value="NZ_PYAX01000001.1"/>
</dbReference>
<sequence>MAKTLRRLLTVLAATVAAIGLMTTAPASAETSSDTGVSPYIVGGSRVSTSTYPWVVYLATSTGGQFCGGTLVKANKVVTAAHCVSGRSASSTRVVHGRDDKQSTAGTVATVSGIWVHPSYRTASSGYDVAVLTLGTNISSTYLPLATPSDTALYAAGTSARIYGWGTTSSGGSASRYLLGATVPVTSDSTCRTAYSNYSPTSMVCAGYPQGGVDTCQGDSGGPLVAGGKLIGATSFGRGCALAGYPGVYARIASYYSVITAQL</sequence>
<evidence type="ECO:0000256" key="4">
    <source>
        <dbReference type="SAM" id="SignalP"/>
    </source>
</evidence>
<dbReference type="GO" id="GO:0004252">
    <property type="term" value="F:serine-type endopeptidase activity"/>
    <property type="evidence" value="ECO:0007669"/>
    <property type="project" value="InterPro"/>
</dbReference>
<feature type="signal peptide" evidence="4">
    <location>
        <begin position="1"/>
        <end position="29"/>
    </location>
</feature>
<dbReference type="PANTHER" id="PTHR24276">
    <property type="entry name" value="POLYSERASE-RELATED"/>
    <property type="match status" value="1"/>
</dbReference>
<dbReference type="PROSITE" id="PS50240">
    <property type="entry name" value="TRYPSIN_DOM"/>
    <property type="match status" value="1"/>
</dbReference>
<dbReference type="EMBL" id="PYAX01000001">
    <property type="protein sequence ID" value="PSL58130.1"/>
    <property type="molecule type" value="Genomic_DNA"/>
</dbReference>
<comment type="caution">
    <text evidence="6">The sequence shown here is derived from an EMBL/GenBank/DDBJ whole genome shotgun (WGS) entry which is preliminary data.</text>
</comment>
<dbReference type="PRINTS" id="PR00722">
    <property type="entry name" value="CHYMOTRYPSIN"/>
</dbReference>
<accession>A0A2P8II37</accession>
<dbReference type="PANTHER" id="PTHR24276:SF98">
    <property type="entry name" value="FI18310P1-RELATED"/>
    <property type="match status" value="1"/>
</dbReference>
<dbReference type="SUPFAM" id="SSF50494">
    <property type="entry name" value="Trypsin-like serine proteases"/>
    <property type="match status" value="1"/>
</dbReference>
<dbReference type="FunFam" id="2.40.10.10:FF:000068">
    <property type="entry name" value="transmembrane protease serine 2"/>
    <property type="match status" value="1"/>
</dbReference>